<comment type="caution">
    <text evidence="3">The sequence shown here is derived from an EMBL/GenBank/DDBJ whole genome shotgun (WGS) entry which is preliminary data.</text>
</comment>
<dbReference type="Proteomes" id="UP000214365">
    <property type="component" value="Unassembled WGS sequence"/>
</dbReference>
<evidence type="ECO:0000259" key="2">
    <source>
        <dbReference type="Pfam" id="PF10056"/>
    </source>
</evidence>
<gene>
    <name evidence="3" type="ORF">UA08_04356</name>
</gene>
<feature type="domain" description="DUF2293" evidence="2">
    <location>
        <begin position="157"/>
        <end position="239"/>
    </location>
</feature>
<name>A0A1Q5Q945_TALAT</name>
<dbReference type="RefSeq" id="XP_020120713.1">
    <property type="nucleotide sequence ID" value="XM_020266670.1"/>
</dbReference>
<evidence type="ECO:0000313" key="3">
    <source>
        <dbReference type="EMBL" id="OKL60592.1"/>
    </source>
</evidence>
<organism evidence="3 4">
    <name type="scientific">Talaromyces atroroseus</name>
    <dbReference type="NCBI Taxonomy" id="1441469"/>
    <lineage>
        <taxon>Eukaryota</taxon>
        <taxon>Fungi</taxon>
        <taxon>Dikarya</taxon>
        <taxon>Ascomycota</taxon>
        <taxon>Pezizomycotina</taxon>
        <taxon>Eurotiomycetes</taxon>
        <taxon>Eurotiomycetidae</taxon>
        <taxon>Eurotiales</taxon>
        <taxon>Trichocomaceae</taxon>
        <taxon>Talaromyces</taxon>
        <taxon>Talaromyces sect. Trachyspermi</taxon>
    </lineage>
</organism>
<dbReference type="EMBL" id="LFMY01000005">
    <property type="protein sequence ID" value="OKL60592.1"/>
    <property type="molecule type" value="Genomic_DNA"/>
</dbReference>
<feature type="region of interest" description="Disordered" evidence="1">
    <location>
        <begin position="1"/>
        <end position="22"/>
    </location>
</feature>
<dbReference type="PANTHER" id="PTHR38113">
    <property type="match status" value="1"/>
</dbReference>
<dbReference type="OrthoDB" id="5288828at2759"/>
<protein>
    <recommendedName>
        <fullName evidence="2">DUF2293 domain-containing protein</fullName>
    </recommendedName>
</protein>
<dbReference type="PANTHER" id="PTHR38113:SF1">
    <property type="entry name" value="DUF2293 DOMAIN-CONTAINING PROTEIN"/>
    <property type="match status" value="1"/>
</dbReference>
<dbReference type="GeneID" id="31004111"/>
<feature type="region of interest" description="Disordered" evidence="1">
    <location>
        <begin position="637"/>
        <end position="662"/>
    </location>
</feature>
<dbReference type="InterPro" id="IPR018744">
    <property type="entry name" value="DUF2293"/>
</dbReference>
<sequence length="728" mass="82401">MTRLPGRVGAARAQHSSTRAKFRKHKVIMESVTQQRKKLRSIISFEADAPPGYTFIPAGNPQFTLACKELCREQGLKVFTVTTTPHQNTHGLSQQVHRVGYHFPSTVVAKKCMDLGLYVSGNGNVMPFESFGTKFTRTDGDVEVSQITINTEARDVIRDLFPNIPDDDINQIIKTAFQKGQRKVGTAVELPLARRAQLAVVAHIRHVYTDYDKLLKKTSFQEARRQVEDSTLERLVHWRGDDESGMPELEDVFREVIVISDDEEEEEEEVEHNDIGCNKQIPSGDRDLSVEILSTQVVTDKLDVNANDTGNHSVSAFPVKAKESISNEYHFVAGANTHTFGKQKIDRRGFSRYQAWDRAMNRYREKKQAPDILRFPDGSVFGKIPPATSNKRSSHSIDFPSTPIFVAGPRISSEGTLEKLSKEIDLIDLTGGEDANEFPKRRRLGTRKYSREIHRPSSYADDLPYSYTGKPVSQHAPVVMRSRYLETMREGVSVDRMPIMRNDPVPLVINGSREETSHPLYHSIASSSATSVMPTIQLESPEIYNGIGSSGMGRPRMNPAPLYRDHSFKVDGYETDSPRLTMLREDRPASSHHVRGSGSDDAVWRNKANSYMSQRRLLETRDSSWLASAPKPSFHLRRVQRSERVTHSPAFTQEDIMDPSPTFNVDGRAENALQQYGIQNRRVSSQPPLSDTQRKRDTLPASAMRRYEVQLERSLNSRRYEPAPHQER</sequence>
<proteinExistence type="predicted"/>
<feature type="region of interest" description="Disordered" evidence="1">
    <location>
        <begin position="677"/>
        <end position="728"/>
    </location>
</feature>
<feature type="compositionally biased region" description="Polar residues" evidence="1">
    <location>
        <begin position="677"/>
        <end position="691"/>
    </location>
</feature>
<reference evidence="3 4" key="1">
    <citation type="submission" date="2015-06" db="EMBL/GenBank/DDBJ databases">
        <title>Talaromyces atroroseus IBT 11181 draft genome.</title>
        <authorList>
            <person name="Rasmussen K.B."/>
            <person name="Rasmussen S."/>
            <person name="Petersen B."/>
            <person name="Sicheritz-Ponten T."/>
            <person name="Mortensen U.H."/>
            <person name="Thrane U."/>
        </authorList>
    </citation>
    <scope>NUCLEOTIDE SEQUENCE [LARGE SCALE GENOMIC DNA]</scope>
    <source>
        <strain evidence="3 4">IBT 11181</strain>
    </source>
</reference>
<evidence type="ECO:0000256" key="1">
    <source>
        <dbReference type="SAM" id="MobiDB-lite"/>
    </source>
</evidence>
<dbReference type="AlphaFoldDB" id="A0A1Q5Q945"/>
<dbReference type="Pfam" id="PF10056">
    <property type="entry name" value="DUF2293"/>
    <property type="match status" value="1"/>
</dbReference>
<evidence type="ECO:0000313" key="4">
    <source>
        <dbReference type="Proteomes" id="UP000214365"/>
    </source>
</evidence>
<keyword evidence="4" id="KW-1185">Reference proteome</keyword>
<feature type="compositionally biased region" description="Basic and acidic residues" evidence="1">
    <location>
        <begin position="718"/>
        <end position="728"/>
    </location>
</feature>
<accession>A0A1Q5Q945</accession>